<organism evidence="2 3">
    <name type="scientific">Thermocladium modestius</name>
    <dbReference type="NCBI Taxonomy" id="62609"/>
    <lineage>
        <taxon>Archaea</taxon>
        <taxon>Thermoproteota</taxon>
        <taxon>Thermoprotei</taxon>
        <taxon>Thermoproteales</taxon>
        <taxon>Thermoproteaceae</taxon>
        <taxon>Thermocladium</taxon>
    </lineage>
</organism>
<accession>A0A830GWG2</accession>
<feature type="transmembrane region" description="Helical" evidence="1">
    <location>
        <begin position="65"/>
        <end position="83"/>
    </location>
</feature>
<protein>
    <submittedName>
        <fullName evidence="2">Uncharacterized protein</fullName>
    </submittedName>
</protein>
<sequence length="157" mass="17995">MKPSYLLIILASIIIVSSIMIGALFPVELMFSVEPRYWYVVYVAGSIIETQSVPLYIIMWRVSSLLFLSWLSAVIIYIIKPLVTADALSVIIGLAFIVFNYLYLFTIGIPISFYPFIMIFHTIGHPLTYIDMGQVMAAYVAWRLLSLRRRGLLRMVF</sequence>
<dbReference type="OrthoDB" id="27660at2157"/>
<reference evidence="2" key="2">
    <citation type="submission" date="2020-09" db="EMBL/GenBank/DDBJ databases">
        <authorList>
            <person name="Sun Q."/>
            <person name="Ohkuma M."/>
        </authorList>
    </citation>
    <scope>NUCLEOTIDE SEQUENCE</scope>
    <source>
        <strain evidence="2">JCM 10088</strain>
    </source>
</reference>
<comment type="caution">
    <text evidence="2">The sequence shown here is derived from an EMBL/GenBank/DDBJ whole genome shotgun (WGS) entry which is preliminary data.</text>
</comment>
<name>A0A830GWG2_9CREN</name>
<dbReference type="Proteomes" id="UP000610960">
    <property type="component" value="Unassembled WGS sequence"/>
</dbReference>
<feature type="transmembrane region" description="Helical" evidence="1">
    <location>
        <begin position="90"/>
        <end position="114"/>
    </location>
</feature>
<dbReference type="AlphaFoldDB" id="A0A830GWG2"/>
<proteinExistence type="predicted"/>
<evidence type="ECO:0000256" key="1">
    <source>
        <dbReference type="SAM" id="Phobius"/>
    </source>
</evidence>
<reference evidence="2" key="1">
    <citation type="journal article" date="2014" name="Int. J. Syst. Evol. Microbiol.">
        <title>Complete genome sequence of Corynebacterium casei LMG S-19264T (=DSM 44701T), isolated from a smear-ripened cheese.</title>
        <authorList>
            <consortium name="US DOE Joint Genome Institute (JGI-PGF)"/>
            <person name="Walter F."/>
            <person name="Albersmeier A."/>
            <person name="Kalinowski J."/>
            <person name="Ruckert C."/>
        </authorList>
    </citation>
    <scope>NUCLEOTIDE SEQUENCE</scope>
    <source>
        <strain evidence="2">JCM 10088</strain>
    </source>
</reference>
<gene>
    <name evidence="2" type="ORF">GCM10007981_11690</name>
</gene>
<feature type="transmembrane region" description="Helical" evidence="1">
    <location>
        <begin position="126"/>
        <end position="145"/>
    </location>
</feature>
<keyword evidence="3" id="KW-1185">Reference proteome</keyword>
<evidence type="ECO:0000313" key="2">
    <source>
        <dbReference type="EMBL" id="GGP21130.1"/>
    </source>
</evidence>
<keyword evidence="1" id="KW-0812">Transmembrane</keyword>
<feature type="transmembrane region" description="Helical" evidence="1">
    <location>
        <begin position="6"/>
        <end position="25"/>
    </location>
</feature>
<dbReference type="EMBL" id="BMNL01000003">
    <property type="protein sequence ID" value="GGP21130.1"/>
    <property type="molecule type" value="Genomic_DNA"/>
</dbReference>
<dbReference type="RefSeq" id="WP_188596507.1">
    <property type="nucleotide sequence ID" value="NZ_BMNL01000003.1"/>
</dbReference>
<keyword evidence="1" id="KW-0472">Membrane</keyword>
<evidence type="ECO:0000313" key="3">
    <source>
        <dbReference type="Proteomes" id="UP000610960"/>
    </source>
</evidence>
<keyword evidence="1" id="KW-1133">Transmembrane helix</keyword>